<sequence length="44" mass="5050">MYSIASSDSGHKAKDNLKYATNRVLTGFASCILKRRRIFLIYHC</sequence>
<accession>A0A0A8ZMP3</accession>
<dbReference type="AlphaFoldDB" id="A0A0A8ZMP3"/>
<name>A0A0A8ZMP3_ARUDO</name>
<reference evidence="1" key="1">
    <citation type="submission" date="2014-09" db="EMBL/GenBank/DDBJ databases">
        <authorList>
            <person name="Magalhaes I.L.F."/>
            <person name="Oliveira U."/>
            <person name="Santos F.R."/>
            <person name="Vidigal T.H.D.A."/>
            <person name="Brescovit A.D."/>
            <person name="Santos A.J."/>
        </authorList>
    </citation>
    <scope>NUCLEOTIDE SEQUENCE</scope>
    <source>
        <tissue evidence="1">Shoot tissue taken approximately 20 cm above the soil surface</tissue>
    </source>
</reference>
<protein>
    <submittedName>
        <fullName evidence="1">Uncharacterized protein</fullName>
    </submittedName>
</protein>
<dbReference type="EMBL" id="GBRH01259870">
    <property type="protein sequence ID" value="JAD38025.1"/>
    <property type="molecule type" value="Transcribed_RNA"/>
</dbReference>
<evidence type="ECO:0000313" key="1">
    <source>
        <dbReference type="EMBL" id="JAD38025.1"/>
    </source>
</evidence>
<proteinExistence type="predicted"/>
<reference evidence="1" key="2">
    <citation type="journal article" date="2015" name="Data Brief">
        <title>Shoot transcriptome of the giant reed, Arundo donax.</title>
        <authorList>
            <person name="Barrero R.A."/>
            <person name="Guerrero F.D."/>
            <person name="Moolhuijzen P."/>
            <person name="Goolsby J.A."/>
            <person name="Tidwell J."/>
            <person name="Bellgard S.E."/>
            <person name="Bellgard M.I."/>
        </authorList>
    </citation>
    <scope>NUCLEOTIDE SEQUENCE</scope>
    <source>
        <tissue evidence="1">Shoot tissue taken approximately 20 cm above the soil surface</tissue>
    </source>
</reference>
<organism evidence="1">
    <name type="scientific">Arundo donax</name>
    <name type="common">Giant reed</name>
    <name type="synonym">Donax arundinaceus</name>
    <dbReference type="NCBI Taxonomy" id="35708"/>
    <lineage>
        <taxon>Eukaryota</taxon>
        <taxon>Viridiplantae</taxon>
        <taxon>Streptophyta</taxon>
        <taxon>Embryophyta</taxon>
        <taxon>Tracheophyta</taxon>
        <taxon>Spermatophyta</taxon>
        <taxon>Magnoliopsida</taxon>
        <taxon>Liliopsida</taxon>
        <taxon>Poales</taxon>
        <taxon>Poaceae</taxon>
        <taxon>PACMAD clade</taxon>
        <taxon>Arundinoideae</taxon>
        <taxon>Arundineae</taxon>
        <taxon>Arundo</taxon>
    </lineage>
</organism>